<evidence type="ECO:0000259" key="2">
    <source>
        <dbReference type="Pfam" id="PF13338"/>
    </source>
</evidence>
<proteinExistence type="predicted"/>
<accession>A0ABP6ZU04</accession>
<organism evidence="3 4">
    <name type="scientific">Kineosporia mesophila</name>
    <dbReference type="NCBI Taxonomy" id="566012"/>
    <lineage>
        <taxon>Bacteria</taxon>
        <taxon>Bacillati</taxon>
        <taxon>Actinomycetota</taxon>
        <taxon>Actinomycetes</taxon>
        <taxon>Kineosporiales</taxon>
        <taxon>Kineosporiaceae</taxon>
        <taxon>Kineosporia</taxon>
    </lineage>
</organism>
<dbReference type="EMBL" id="BAAAZO010000006">
    <property type="protein sequence ID" value="GAA3618838.1"/>
    <property type="molecule type" value="Genomic_DNA"/>
</dbReference>
<dbReference type="Pfam" id="PF09407">
    <property type="entry name" value="AbiEi_1"/>
    <property type="match status" value="1"/>
</dbReference>
<dbReference type="Proteomes" id="UP001501074">
    <property type="component" value="Unassembled WGS sequence"/>
</dbReference>
<gene>
    <name evidence="3" type="ORF">GCM10022223_39560</name>
</gene>
<dbReference type="InterPro" id="IPR025159">
    <property type="entry name" value="AbiEi_N"/>
</dbReference>
<evidence type="ECO:0000313" key="4">
    <source>
        <dbReference type="Proteomes" id="UP001501074"/>
    </source>
</evidence>
<dbReference type="InterPro" id="IPR018547">
    <property type="entry name" value="AbiEi_C"/>
</dbReference>
<dbReference type="InterPro" id="IPR011335">
    <property type="entry name" value="Restrct_endonuc-II-like"/>
</dbReference>
<sequence length="319" mass="35847">MPPTHPPTLVWRRQLETCFGADPFTSGAALTLGITYSRLNRLLASGLLARGRHGVYRLHEMPSLLMARAQEATTRIPGAVIARRTSAWFLGEDARPPAEKTELPIDCLVPRGRIPSRSNDINCYQSDLAPEDITRIGTVPCTTPARTAADLLRWSPPHMALACVDQMARSGSVTPTELTDVLARWPGERNVRRARRLVSFLDPRSESYGESWLRLRIIDAGFPAPETQIPVLDDHGRVVYRLDLGWRRLRLAIEYDGEEFHTSPRQVAADLRRREDLRVRFGWEVIGVGRGEVLGPSLALERGVGELLSLEPLIRRRSW</sequence>
<name>A0ABP6ZU04_9ACTN</name>
<reference evidence="4" key="1">
    <citation type="journal article" date="2019" name="Int. J. Syst. Evol. Microbiol.">
        <title>The Global Catalogue of Microorganisms (GCM) 10K type strain sequencing project: providing services to taxonomists for standard genome sequencing and annotation.</title>
        <authorList>
            <consortium name="The Broad Institute Genomics Platform"/>
            <consortium name="The Broad Institute Genome Sequencing Center for Infectious Disease"/>
            <person name="Wu L."/>
            <person name="Ma J."/>
        </authorList>
    </citation>
    <scope>NUCLEOTIDE SEQUENCE [LARGE SCALE GENOMIC DNA]</scope>
    <source>
        <strain evidence="4">JCM 16902</strain>
    </source>
</reference>
<evidence type="ECO:0008006" key="5">
    <source>
        <dbReference type="Google" id="ProtNLM"/>
    </source>
</evidence>
<protein>
    <recommendedName>
        <fullName evidence="5">DUF559 domain-containing protein</fullName>
    </recommendedName>
</protein>
<comment type="caution">
    <text evidence="3">The sequence shown here is derived from an EMBL/GenBank/DDBJ whole genome shotgun (WGS) entry which is preliminary data.</text>
</comment>
<dbReference type="Gene3D" id="3.40.960.10">
    <property type="entry name" value="VSR Endonuclease"/>
    <property type="match status" value="1"/>
</dbReference>
<dbReference type="Pfam" id="PF13338">
    <property type="entry name" value="AbiEi_4"/>
    <property type="match status" value="1"/>
</dbReference>
<evidence type="ECO:0000313" key="3">
    <source>
        <dbReference type="EMBL" id="GAA3618838.1"/>
    </source>
</evidence>
<keyword evidence="4" id="KW-1185">Reference proteome</keyword>
<evidence type="ECO:0000259" key="1">
    <source>
        <dbReference type="Pfam" id="PF09407"/>
    </source>
</evidence>
<feature type="domain" description="AbiEi antitoxin C-terminal" evidence="1">
    <location>
        <begin position="78"/>
        <end position="198"/>
    </location>
</feature>
<feature type="domain" description="AbiEi antitoxin N-terminal" evidence="2">
    <location>
        <begin position="22"/>
        <end position="58"/>
    </location>
</feature>
<dbReference type="SUPFAM" id="SSF52980">
    <property type="entry name" value="Restriction endonuclease-like"/>
    <property type="match status" value="1"/>
</dbReference>